<feature type="site" description="Histone H3K4me3 binding" evidence="7">
    <location>
        <position position="333"/>
    </location>
</feature>
<evidence type="ECO:0000256" key="9">
    <source>
        <dbReference type="SAM" id="MobiDB-lite"/>
    </source>
</evidence>
<dbReference type="Gene3D" id="3.30.40.10">
    <property type="entry name" value="Zinc/RING finger domain, C3HC4 (zinc finger)"/>
    <property type="match status" value="1"/>
</dbReference>
<evidence type="ECO:0000256" key="4">
    <source>
        <dbReference type="ARBA" id="ARBA00022771"/>
    </source>
</evidence>
<dbReference type="STRING" id="6290.A0A0N4X7T4"/>
<dbReference type="WBParaSite" id="HPLM_0002042601-mRNA-1">
    <property type="protein sequence ID" value="HPLM_0002042601-mRNA-1"/>
    <property type="gene ID" value="HPLM_0002042601"/>
</dbReference>
<dbReference type="InterPro" id="IPR001965">
    <property type="entry name" value="Znf_PHD"/>
</dbReference>
<feature type="binding site" evidence="8">
    <location>
        <position position="323"/>
    </location>
    <ligand>
        <name>Zn(2+)</name>
        <dbReference type="ChEBI" id="CHEBI:29105"/>
        <label>1</label>
    </ligand>
</feature>
<keyword evidence="5 8" id="KW-0862">Zinc</keyword>
<evidence type="ECO:0000256" key="6">
    <source>
        <dbReference type="ARBA" id="ARBA00023242"/>
    </source>
</evidence>
<feature type="binding site" evidence="8">
    <location>
        <position position="368"/>
    </location>
    <ligand>
        <name>Zn(2+)</name>
        <dbReference type="ChEBI" id="CHEBI:29105"/>
        <label>2</label>
    </ligand>
</feature>
<feature type="binding site" evidence="8">
    <location>
        <position position="365"/>
    </location>
    <ligand>
        <name>Zn(2+)</name>
        <dbReference type="ChEBI" id="CHEBI:29105"/>
        <label>2</label>
    </ligand>
</feature>
<evidence type="ECO:0000256" key="5">
    <source>
        <dbReference type="ARBA" id="ARBA00022833"/>
    </source>
</evidence>
<dbReference type="GO" id="GO:0008270">
    <property type="term" value="F:zinc ion binding"/>
    <property type="evidence" value="ECO:0007669"/>
    <property type="project" value="UniProtKB-KW"/>
</dbReference>
<proteinExistence type="inferred from homology"/>
<feature type="compositionally biased region" description="Polar residues" evidence="9">
    <location>
        <begin position="224"/>
        <end position="236"/>
    </location>
</feature>
<dbReference type="InterPro" id="IPR013083">
    <property type="entry name" value="Znf_RING/FYVE/PHD"/>
</dbReference>
<evidence type="ECO:0000256" key="7">
    <source>
        <dbReference type="PIRSR" id="PIRSR628651-50"/>
    </source>
</evidence>
<accession>A0A0N4X7T4</accession>
<feature type="domain" description="Zinc finger PHD-type" evidence="10">
    <location>
        <begin position="322"/>
        <end position="369"/>
    </location>
</feature>
<feature type="binding site" evidence="8">
    <location>
        <position position="348"/>
    </location>
    <ligand>
        <name>Zn(2+)</name>
        <dbReference type="ChEBI" id="CHEBI:29105"/>
        <label>1</label>
    </ligand>
</feature>
<keyword evidence="3 8" id="KW-0479">Metal-binding</keyword>
<feature type="compositionally biased region" description="Basic and acidic residues" evidence="9">
    <location>
        <begin position="96"/>
        <end position="105"/>
    </location>
</feature>
<dbReference type="InterPro" id="IPR011011">
    <property type="entry name" value="Znf_FYVE_PHD"/>
</dbReference>
<feature type="compositionally biased region" description="Basic residues" evidence="9">
    <location>
        <begin position="12"/>
        <end position="40"/>
    </location>
</feature>
<dbReference type="OMA" id="DNECEIV"/>
<feature type="site" description="Histone H3K4me3 binding" evidence="7">
    <location>
        <position position="322"/>
    </location>
</feature>
<feature type="compositionally biased region" description="Acidic residues" evidence="9">
    <location>
        <begin position="83"/>
        <end position="95"/>
    </location>
</feature>
<sequence>MVIDFQPATARPSRRGAQAKKAKTGKRNGRKRQKKTRQSNRKNGDRKNGDSKLSPPEDDSYIRNRTLEETENLPSLGSFSDREDNDCTMEEPEDTAADREEEGAREGNPARTEEENVTRGNIASEMEEEEVTRGDNAAEMEEEEVTHGRKEQVTVKPPPHNAKGNGRNDLAKSSNNDNTSARKPAQKRRPRRKRKPWNPRPRKTPSVRNKANARPEPDLRLQHQKVQPEQNAVINKSSHEPVENPGHPRTQANAPPTTHKRKIEDEVIYSMDHFYQGNILMRVVEGSCGRRVYPIVHPHCLRPVARNQPHIYEVERDPYRMYCYCQSTADGGMIGCDGQNCPHGGWIHYRCAGIRSYTPRGRWYCASCRPYYHDRGKPIYTCQEEIPIAIVKGEPPAEGIYGKGPSIKKQ</sequence>
<feature type="compositionally biased region" description="Basic residues" evidence="9">
    <location>
        <begin position="184"/>
        <end position="205"/>
    </location>
</feature>
<dbReference type="OrthoDB" id="10005682at2759"/>
<feature type="region of interest" description="Disordered" evidence="9">
    <location>
        <begin position="1"/>
        <end position="259"/>
    </location>
</feature>
<protein>
    <submittedName>
        <fullName evidence="13">PHD domain-containing protein</fullName>
    </submittedName>
</protein>
<reference evidence="11 12" key="2">
    <citation type="submission" date="2018-11" db="EMBL/GenBank/DDBJ databases">
        <authorList>
            <consortium name="Pathogen Informatics"/>
        </authorList>
    </citation>
    <scope>NUCLEOTIDE SEQUENCE [LARGE SCALE GENOMIC DNA]</scope>
    <source>
        <strain evidence="11 12">MHpl1</strain>
    </source>
</reference>
<feature type="compositionally biased region" description="Polar residues" evidence="9">
    <location>
        <begin position="171"/>
        <end position="181"/>
    </location>
</feature>
<dbReference type="Proteomes" id="UP000268014">
    <property type="component" value="Unassembled WGS sequence"/>
</dbReference>
<evidence type="ECO:0000256" key="2">
    <source>
        <dbReference type="ARBA" id="ARBA00010210"/>
    </source>
</evidence>
<feature type="binding site" evidence="8">
    <location>
        <position position="341"/>
    </location>
    <ligand>
        <name>Zn(2+)</name>
        <dbReference type="ChEBI" id="CHEBI:29105"/>
        <label>2</label>
    </ligand>
</feature>
<dbReference type="SUPFAM" id="SSF57903">
    <property type="entry name" value="FYVE/PHD zinc finger"/>
    <property type="match status" value="1"/>
</dbReference>
<gene>
    <name evidence="11" type="ORF">HPLM_LOCUS20418</name>
</gene>
<keyword evidence="6" id="KW-0539">Nucleus</keyword>
<evidence type="ECO:0000313" key="12">
    <source>
        <dbReference type="Proteomes" id="UP000268014"/>
    </source>
</evidence>
<feature type="site" description="Histone H3K4me3 binding" evidence="7">
    <location>
        <position position="346"/>
    </location>
</feature>
<name>A0A0N4X7T4_HAEPC</name>
<evidence type="ECO:0000256" key="3">
    <source>
        <dbReference type="ARBA" id="ARBA00022723"/>
    </source>
</evidence>
<organism evidence="13">
    <name type="scientific">Haemonchus placei</name>
    <name type="common">Barber's pole worm</name>
    <dbReference type="NCBI Taxonomy" id="6290"/>
    <lineage>
        <taxon>Eukaryota</taxon>
        <taxon>Metazoa</taxon>
        <taxon>Ecdysozoa</taxon>
        <taxon>Nematoda</taxon>
        <taxon>Chromadorea</taxon>
        <taxon>Rhabditida</taxon>
        <taxon>Rhabditina</taxon>
        <taxon>Rhabditomorpha</taxon>
        <taxon>Strongyloidea</taxon>
        <taxon>Trichostrongylidae</taxon>
        <taxon>Haemonchus</taxon>
    </lineage>
</organism>
<evidence type="ECO:0000313" key="11">
    <source>
        <dbReference type="EMBL" id="VDO83769.1"/>
    </source>
</evidence>
<evidence type="ECO:0000256" key="1">
    <source>
        <dbReference type="ARBA" id="ARBA00004123"/>
    </source>
</evidence>
<reference evidence="13" key="1">
    <citation type="submission" date="2017-02" db="UniProtKB">
        <authorList>
            <consortium name="WormBaseParasite"/>
        </authorList>
    </citation>
    <scope>IDENTIFICATION</scope>
</reference>
<feature type="binding site" evidence="8">
    <location>
        <position position="336"/>
    </location>
    <ligand>
        <name>Zn(2+)</name>
        <dbReference type="ChEBI" id="CHEBI:29105"/>
        <label>2</label>
    </ligand>
</feature>
<evidence type="ECO:0000313" key="13">
    <source>
        <dbReference type="WBParaSite" id="HPLM_0002042601-mRNA-1"/>
    </source>
</evidence>
<evidence type="ECO:0000259" key="10">
    <source>
        <dbReference type="SMART" id="SM00249"/>
    </source>
</evidence>
<dbReference type="EMBL" id="UZAF01022200">
    <property type="protein sequence ID" value="VDO83769.1"/>
    <property type="molecule type" value="Genomic_DNA"/>
</dbReference>
<feature type="site" description="Histone H3K4me3 binding" evidence="7">
    <location>
        <position position="337"/>
    </location>
</feature>
<feature type="binding site" evidence="8">
    <location>
        <position position="325"/>
    </location>
    <ligand>
        <name>Zn(2+)</name>
        <dbReference type="ChEBI" id="CHEBI:29105"/>
        <label>1</label>
    </ligand>
</feature>
<comment type="subcellular location">
    <subcellularLocation>
        <location evidence="1">Nucleus</location>
    </subcellularLocation>
</comment>
<keyword evidence="12" id="KW-1185">Reference proteome</keyword>
<dbReference type="AlphaFoldDB" id="A0A0N4X7T4"/>
<dbReference type="GO" id="GO:0005634">
    <property type="term" value="C:nucleus"/>
    <property type="evidence" value="ECO:0007669"/>
    <property type="project" value="UniProtKB-SubCell"/>
</dbReference>
<evidence type="ECO:0000256" key="8">
    <source>
        <dbReference type="PIRSR" id="PIRSR628651-51"/>
    </source>
</evidence>
<dbReference type="InterPro" id="IPR028651">
    <property type="entry name" value="ING_fam"/>
</dbReference>
<keyword evidence="4" id="KW-0863">Zinc-finger</keyword>
<dbReference type="SMART" id="SM00249">
    <property type="entry name" value="PHD"/>
    <property type="match status" value="1"/>
</dbReference>
<feature type="binding site" evidence="8">
    <location>
        <position position="351"/>
    </location>
    <ligand>
        <name>Zn(2+)</name>
        <dbReference type="ChEBI" id="CHEBI:29105"/>
        <label>1</label>
    </ligand>
</feature>
<comment type="similarity">
    <text evidence="2">Belongs to the ING family.</text>
</comment>
<dbReference type="PANTHER" id="PTHR10333">
    <property type="entry name" value="INHIBITOR OF GROWTH PROTEIN"/>
    <property type="match status" value="1"/>
</dbReference>